<evidence type="ECO:0000256" key="1">
    <source>
        <dbReference type="SAM" id="Phobius"/>
    </source>
</evidence>
<keyword evidence="1" id="KW-0812">Transmembrane</keyword>
<feature type="domain" description="DUF2489" evidence="2">
    <location>
        <begin position="49"/>
        <end position="180"/>
    </location>
</feature>
<reference evidence="3 4" key="1">
    <citation type="submission" date="2019-04" db="EMBL/GenBank/DDBJ databases">
        <title>Natronospirillum operosus gen. nov., sp. nov., a haloalkaliphilic satellite isolated from decaying biomass of laboratory culture of cyanobacterium Geitlerinema sp. and proposal of Natronospirillaceae fam. nov. and Saccharospirillaceae fam. nov.</title>
        <authorList>
            <person name="Kevbrin V."/>
            <person name="Boltyanskaya Y."/>
            <person name="Koziaeva V."/>
            <person name="Grouzdev D.S."/>
            <person name="Park M."/>
            <person name="Cho J."/>
        </authorList>
    </citation>
    <scope>NUCLEOTIDE SEQUENCE [LARGE SCALE GENOMIC DNA]</scope>
    <source>
        <strain evidence="3 4">G-116</strain>
    </source>
</reference>
<keyword evidence="1" id="KW-0472">Membrane</keyword>
<gene>
    <name evidence="3" type="ORF">E4656_02840</name>
</gene>
<dbReference type="EMBL" id="SRMF01000001">
    <property type="protein sequence ID" value="TGG95377.1"/>
    <property type="molecule type" value="Genomic_DNA"/>
</dbReference>
<evidence type="ECO:0000313" key="3">
    <source>
        <dbReference type="EMBL" id="TGG95377.1"/>
    </source>
</evidence>
<keyword evidence="4" id="KW-1185">Reference proteome</keyword>
<dbReference type="Pfam" id="PF10675">
    <property type="entry name" value="DUF2489"/>
    <property type="match status" value="1"/>
</dbReference>
<dbReference type="OrthoDB" id="5740155at2"/>
<name>A0A4Z0WHH1_9GAMM</name>
<proteinExistence type="predicted"/>
<comment type="caution">
    <text evidence="3">The sequence shown here is derived from an EMBL/GenBank/DDBJ whole genome shotgun (WGS) entry which is preliminary data.</text>
</comment>
<protein>
    <submittedName>
        <fullName evidence="3">DUF2489 domain-containing protein</fullName>
    </submittedName>
</protein>
<dbReference type="AlphaFoldDB" id="A0A4Z0WHH1"/>
<accession>A0A4Z0WHH1</accession>
<dbReference type="Proteomes" id="UP000297475">
    <property type="component" value="Unassembled WGS sequence"/>
</dbReference>
<dbReference type="InterPro" id="IPR019617">
    <property type="entry name" value="DUF2489"/>
</dbReference>
<feature type="transmembrane region" description="Helical" evidence="1">
    <location>
        <begin position="37"/>
        <end position="58"/>
    </location>
</feature>
<evidence type="ECO:0000313" key="4">
    <source>
        <dbReference type="Proteomes" id="UP000297475"/>
    </source>
</evidence>
<organism evidence="3 4">
    <name type="scientific">Natronospirillum operosum</name>
    <dbReference type="NCBI Taxonomy" id="2759953"/>
    <lineage>
        <taxon>Bacteria</taxon>
        <taxon>Pseudomonadati</taxon>
        <taxon>Pseudomonadota</taxon>
        <taxon>Gammaproteobacteria</taxon>
        <taxon>Oceanospirillales</taxon>
        <taxon>Natronospirillaceae</taxon>
        <taxon>Natronospirillum</taxon>
    </lineage>
</organism>
<sequence>MTRSPNRPLCCRPTSCRHNPDRGLSPLHPVDLWNGSMLTLLTVLALFIVLGLGAYAGWLHWRLWQHRRQIAQQEAGYQRQRQVHEDYLIDSIRIIAQNMVEEDLNISEGSIRIRFLLEGMELPAEERARFQAFDDLYEQVRELDTHQARQALTPQERLRQDQVREAHEREHRTRVLEAARLIRRYEFEGFGSGAGSD</sequence>
<evidence type="ECO:0000259" key="2">
    <source>
        <dbReference type="Pfam" id="PF10675"/>
    </source>
</evidence>
<keyword evidence="1" id="KW-1133">Transmembrane helix</keyword>